<dbReference type="RefSeq" id="WP_311511299.1">
    <property type="nucleotide sequence ID" value="NZ_JAVREP010000004.1"/>
</dbReference>
<name>A0ABU2M6Y9_9ACTN</name>
<gene>
    <name evidence="2" type="ORF">RM479_08300</name>
</gene>
<sequence>MPAARRVRLRGVHAGVDGHFTLLEFDDSEVRQHVYVESPAGNIFFIQKRRTVAEFRERFDRLQMEPLSPQESLTLIEKAAEEHER</sequence>
<organism evidence="2 3">
    <name type="scientific">Nocardiopsis lambiniae</name>
    <dbReference type="NCBI Taxonomy" id="3075539"/>
    <lineage>
        <taxon>Bacteria</taxon>
        <taxon>Bacillati</taxon>
        <taxon>Actinomycetota</taxon>
        <taxon>Actinomycetes</taxon>
        <taxon>Streptosporangiales</taxon>
        <taxon>Nocardiopsidaceae</taxon>
        <taxon>Nocardiopsis</taxon>
    </lineage>
</organism>
<evidence type="ECO:0000313" key="3">
    <source>
        <dbReference type="Proteomes" id="UP001183390"/>
    </source>
</evidence>
<accession>A0ABU2M6Y9</accession>
<keyword evidence="3" id="KW-1185">Reference proteome</keyword>
<proteinExistence type="predicted"/>
<dbReference type="Pfam" id="PF19054">
    <property type="entry name" value="DUF5753"/>
    <property type="match status" value="1"/>
</dbReference>
<dbReference type="InterPro" id="IPR043917">
    <property type="entry name" value="DUF5753"/>
</dbReference>
<evidence type="ECO:0000313" key="2">
    <source>
        <dbReference type="EMBL" id="MDT0328411.1"/>
    </source>
</evidence>
<reference evidence="3" key="1">
    <citation type="submission" date="2023-07" db="EMBL/GenBank/DDBJ databases">
        <title>30 novel species of actinomycetes from the DSMZ collection.</title>
        <authorList>
            <person name="Nouioui I."/>
        </authorList>
    </citation>
    <scope>NUCLEOTIDE SEQUENCE [LARGE SCALE GENOMIC DNA]</scope>
    <source>
        <strain evidence="3">DSM 44743</strain>
    </source>
</reference>
<dbReference type="EMBL" id="JAVREP010000004">
    <property type="protein sequence ID" value="MDT0328411.1"/>
    <property type="molecule type" value="Genomic_DNA"/>
</dbReference>
<protein>
    <submittedName>
        <fullName evidence="2">Scr1 family TA system antitoxin-like transcriptional regulator</fullName>
    </submittedName>
</protein>
<evidence type="ECO:0000259" key="1">
    <source>
        <dbReference type="Pfam" id="PF19054"/>
    </source>
</evidence>
<dbReference type="Proteomes" id="UP001183390">
    <property type="component" value="Unassembled WGS sequence"/>
</dbReference>
<feature type="domain" description="DUF5753" evidence="1">
    <location>
        <begin position="11"/>
        <end position="78"/>
    </location>
</feature>
<comment type="caution">
    <text evidence="2">The sequence shown here is derived from an EMBL/GenBank/DDBJ whole genome shotgun (WGS) entry which is preliminary data.</text>
</comment>